<name>A0A0V1KY62_9BILA</name>
<sequence>LDMDFDIVFRKKRSGRNARKIIVLPDPDVSEPETLSGDELDHTSQQSCSSSDEEVIDEDDASANVRRQSYVWRRLPFKPELSAFIELDEHISPALRPIEHQSFCLTNRKAYQCLHSTLAATEAEIEVFTGMLIVMGITKMPRYRMYWENQTRVDAVANCMSRNRFETLLRFFHFNDDDKVIMDRNYPMYDRFYKVRPLLENIRKTCLEETPGELQSVDEHIIPYKGRCKMKYYNPKKPFKWGLKLFARCGKNGFVHDFWLCDRMAPKVENPIGFFGMNVVMKVCEKLPKHKGCKTSRLPADSIECTKGRGRGNMDFRRTNDNKLCVVKWFDNREVILSSTYKCVDPVEPVRRWDKMQRQFIDVPSPAIVREYNQFMGSVDLTGVLISLYRIDHKCRKWYRRNGSATRNVMDLMEFILMKFEKTYVTRKRGRRASELTAEEEVGPSRSIRRTIQPEHNTRTDQTGHWPEMMTIKKHCCVCQRTCRIR</sequence>
<feature type="region of interest" description="Disordered" evidence="1">
    <location>
        <begin position="27"/>
        <end position="60"/>
    </location>
</feature>
<protein>
    <submittedName>
        <fullName evidence="3">PiggyBac transposable element-derived protein 3</fullName>
    </submittedName>
</protein>
<organism evidence="3 4">
    <name type="scientific">Trichinella nativa</name>
    <dbReference type="NCBI Taxonomy" id="6335"/>
    <lineage>
        <taxon>Eukaryota</taxon>
        <taxon>Metazoa</taxon>
        <taxon>Ecdysozoa</taxon>
        <taxon>Nematoda</taxon>
        <taxon>Enoplea</taxon>
        <taxon>Dorylaimia</taxon>
        <taxon>Trichinellida</taxon>
        <taxon>Trichinellidae</taxon>
        <taxon>Trichinella</taxon>
    </lineage>
</organism>
<accession>A0A0V1KY62</accession>
<feature type="non-terminal residue" evidence="3">
    <location>
        <position position="486"/>
    </location>
</feature>
<evidence type="ECO:0000256" key="1">
    <source>
        <dbReference type="SAM" id="MobiDB-lite"/>
    </source>
</evidence>
<keyword evidence="4" id="KW-1185">Reference proteome</keyword>
<dbReference type="PANTHER" id="PTHR47272">
    <property type="entry name" value="DDE_TNP_1_7 DOMAIN-CONTAINING PROTEIN"/>
    <property type="match status" value="1"/>
</dbReference>
<dbReference type="PANTHER" id="PTHR47272:SF1">
    <property type="entry name" value="PIGGYBAC TRANSPOSABLE ELEMENT-DERIVED PROTEIN 3-LIKE"/>
    <property type="match status" value="1"/>
</dbReference>
<proteinExistence type="predicted"/>
<feature type="domain" description="PiggyBac transposable element-derived protein" evidence="2">
    <location>
        <begin position="106"/>
        <end position="289"/>
    </location>
</feature>
<dbReference type="AlphaFoldDB" id="A0A0V1KY62"/>
<evidence type="ECO:0000313" key="4">
    <source>
        <dbReference type="Proteomes" id="UP000054721"/>
    </source>
</evidence>
<feature type="compositionally biased region" description="Acidic residues" evidence="1">
    <location>
        <begin position="51"/>
        <end position="60"/>
    </location>
</feature>
<feature type="domain" description="PiggyBac transposable element-derived protein" evidence="2">
    <location>
        <begin position="306"/>
        <end position="401"/>
    </location>
</feature>
<dbReference type="EMBL" id="JYDW01000198">
    <property type="protein sequence ID" value="KRZ52266.1"/>
    <property type="molecule type" value="Genomic_DNA"/>
</dbReference>
<gene>
    <name evidence="3" type="ORF">T02_6685</name>
</gene>
<reference evidence="3 4" key="1">
    <citation type="submission" date="2015-05" db="EMBL/GenBank/DDBJ databases">
        <title>Evolution of Trichinella species and genotypes.</title>
        <authorList>
            <person name="Korhonen P.K."/>
            <person name="Edoardo P."/>
            <person name="Giuseppe L.R."/>
            <person name="Gasser R.B."/>
        </authorList>
    </citation>
    <scope>NUCLEOTIDE SEQUENCE [LARGE SCALE GENOMIC DNA]</scope>
    <source>
        <strain evidence="3">ISS10</strain>
    </source>
</reference>
<dbReference type="OrthoDB" id="5915190at2759"/>
<dbReference type="InterPro" id="IPR029526">
    <property type="entry name" value="PGBD"/>
</dbReference>
<evidence type="ECO:0000313" key="3">
    <source>
        <dbReference type="EMBL" id="KRZ52266.1"/>
    </source>
</evidence>
<comment type="caution">
    <text evidence="3">The sequence shown here is derived from an EMBL/GenBank/DDBJ whole genome shotgun (WGS) entry which is preliminary data.</text>
</comment>
<dbReference type="Proteomes" id="UP000054721">
    <property type="component" value="Unassembled WGS sequence"/>
</dbReference>
<evidence type="ECO:0000259" key="2">
    <source>
        <dbReference type="Pfam" id="PF13843"/>
    </source>
</evidence>
<dbReference type="Pfam" id="PF13843">
    <property type="entry name" value="DDE_Tnp_1_7"/>
    <property type="match status" value="2"/>
</dbReference>